<dbReference type="InterPro" id="IPR009288">
    <property type="entry name" value="AIG2-like_dom"/>
</dbReference>
<dbReference type="SUPFAM" id="SSF110857">
    <property type="entry name" value="Gamma-glutamyl cyclotransferase-like"/>
    <property type="match status" value="1"/>
</dbReference>
<keyword evidence="3" id="KW-1185">Reference proteome</keyword>
<dbReference type="Pfam" id="PF06094">
    <property type="entry name" value="GGACT"/>
    <property type="match status" value="1"/>
</dbReference>
<dbReference type="OrthoDB" id="9798388at2"/>
<dbReference type="Gene3D" id="3.10.490.10">
    <property type="entry name" value="Gamma-glutamyl cyclotransferase-like"/>
    <property type="match status" value="1"/>
</dbReference>
<comment type="caution">
    <text evidence="2">The sequence shown here is derived from an EMBL/GenBank/DDBJ whole genome shotgun (WGS) entry which is preliminary data.</text>
</comment>
<dbReference type="RefSeq" id="WP_110467006.1">
    <property type="nucleotide sequence ID" value="NZ_JAMOFZ010000040.1"/>
</dbReference>
<proteinExistence type="predicted"/>
<evidence type="ECO:0000313" key="2">
    <source>
        <dbReference type="EMBL" id="PYE73030.1"/>
    </source>
</evidence>
<dbReference type="CDD" id="cd06661">
    <property type="entry name" value="GGCT_like"/>
    <property type="match status" value="1"/>
</dbReference>
<reference evidence="2 3" key="1">
    <citation type="submission" date="2018-06" db="EMBL/GenBank/DDBJ databases">
        <title>Genomic Encyclopedia of Type Strains, Phase III (KMG-III): the genomes of soil and plant-associated and newly described type strains.</title>
        <authorList>
            <person name="Whitman W."/>
        </authorList>
    </citation>
    <scope>NUCLEOTIDE SEQUENCE [LARGE SCALE GENOMIC DNA]</scope>
    <source>
        <strain evidence="2 3">CECT 7646</strain>
    </source>
</reference>
<dbReference type="Proteomes" id="UP000247540">
    <property type="component" value="Unassembled WGS sequence"/>
</dbReference>
<feature type="domain" description="Gamma-glutamylcyclotransferase AIG2-like" evidence="1">
    <location>
        <begin position="12"/>
        <end position="116"/>
    </location>
</feature>
<evidence type="ECO:0000313" key="3">
    <source>
        <dbReference type="Proteomes" id="UP000247540"/>
    </source>
</evidence>
<sequence>MSTTSFDALEHLFSYGTLRMPAVQLATFGRLLQGHADTLPGYRLDQLEIRDAAVIATSGMTHHPVVVATGDPADSVAGNVFAITADELAQADDYEVDDYRRDRVRLASGELAWVYADARIPPPPPIE</sequence>
<dbReference type="EMBL" id="QJTC01000040">
    <property type="protein sequence ID" value="PYE73030.1"/>
    <property type="molecule type" value="Genomic_DNA"/>
</dbReference>
<dbReference type="AlphaFoldDB" id="A0A318SH71"/>
<name>A0A318SH71_9BURK</name>
<dbReference type="GO" id="GO:0016740">
    <property type="term" value="F:transferase activity"/>
    <property type="evidence" value="ECO:0007669"/>
    <property type="project" value="UniProtKB-KW"/>
</dbReference>
<accession>A0A318SH71</accession>
<dbReference type="InterPro" id="IPR036568">
    <property type="entry name" value="GGCT-like_sf"/>
</dbReference>
<organism evidence="2 3">
    <name type="scientific">Xylophilus ampelinus</name>
    <dbReference type="NCBI Taxonomy" id="54067"/>
    <lineage>
        <taxon>Bacteria</taxon>
        <taxon>Pseudomonadati</taxon>
        <taxon>Pseudomonadota</taxon>
        <taxon>Betaproteobacteria</taxon>
        <taxon>Burkholderiales</taxon>
        <taxon>Xylophilus</taxon>
    </lineage>
</organism>
<protein>
    <submittedName>
        <fullName evidence="2">Gamma-glutamyl AIG2-like cyclotransferase</fullName>
    </submittedName>
</protein>
<gene>
    <name evidence="2" type="ORF">DFQ15_1409</name>
</gene>
<keyword evidence="2" id="KW-0808">Transferase</keyword>
<evidence type="ECO:0000259" key="1">
    <source>
        <dbReference type="Pfam" id="PF06094"/>
    </source>
</evidence>
<dbReference type="InterPro" id="IPR013024">
    <property type="entry name" value="GGCT-like"/>
</dbReference>